<dbReference type="GeneID" id="89971749"/>
<keyword evidence="3" id="KW-0805">Transcription regulation</keyword>
<protein>
    <submittedName>
        <fullName evidence="7">Uncharacterized protein</fullName>
    </submittedName>
</protein>
<evidence type="ECO:0000256" key="3">
    <source>
        <dbReference type="ARBA" id="ARBA00023015"/>
    </source>
</evidence>
<evidence type="ECO:0000256" key="6">
    <source>
        <dbReference type="ARBA" id="ARBA00023242"/>
    </source>
</evidence>
<dbReference type="AlphaFoldDB" id="A0AAV9N7N9"/>
<keyword evidence="4" id="KW-0238">DNA-binding</keyword>
<evidence type="ECO:0000256" key="1">
    <source>
        <dbReference type="ARBA" id="ARBA00022723"/>
    </source>
</evidence>
<reference evidence="7 8" key="1">
    <citation type="submission" date="2023-08" db="EMBL/GenBank/DDBJ databases">
        <title>Black Yeasts Isolated from many extreme environments.</title>
        <authorList>
            <person name="Coleine C."/>
            <person name="Stajich J.E."/>
            <person name="Selbmann L."/>
        </authorList>
    </citation>
    <scope>NUCLEOTIDE SEQUENCE [LARGE SCALE GENOMIC DNA]</scope>
    <source>
        <strain evidence="7 8">CCFEE 5792</strain>
    </source>
</reference>
<dbReference type="InterPro" id="IPR052360">
    <property type="entry name" value="Transcr_Regulatory_Proteins"/>
</dbReference>
<evidence type="ECO:0000313" key="8">
    <source>
        <dbReference type="Proteomes" id="UP001358417"/>
    </source>
</evidence>
<gene>
    <name evidence="7" type="ORF">LTR84_003562</name>
</gene>
<keyword evidence="5" id="KW-0804">Transcription</keyword>
<dbReference type="EMBL" id="JAVRRD010000016">
    <property type="protein sequence ID" value="KAK5051003.1"/>
    <property type="molecule type" value="Genomic_DNA"/>
</dbReference>
<evidence type="ECO:0000256" key="5">
    <source>
        <dbReference type="ARBA" id="ARBA00023163"/>
    </source>
</evidence>
<keyword evidence="1" id="KW-0479">Metal-binding</keyword>
<proteinExistence type="predicted"/>
<organism evidence="7 8">
    <name type="scientific">Exophiala bonariae</name>
    <dbReference type="NCBI Taxonomy" id="1690606"/>
    <lineage>
        <taxon>Eukaryota</taxon>
        <taxon>Fungi</taxon>
        <taxon>Dikarya</taxon>
        <taxon>Ascomycota</taxon>
        <taxon>Pezizomycotina</taxon>
        <taxon>Eurotiomycetes</taxon>
        <taxon>Chaetothyriomycetidae</taxon>
        <taxon>Chaetothyriales</taxon>
        <taxon>Herpotrichiellaceae</taxon>
        <taxon>Exophiala</taxon>
    </lineage>
</organism>
<keyword evidence="6" id="KW-0539">Nucleus</keyword>
<evidence type="ECO:0000256" key="4">
    <source>
        <dbReference type="ARBA" id="ARBA00023125"/>
    </source>
</evidence>
<dbReference type="GO" id="GO:0046872">
    <property type="term" value="F:metal ion binding"/>
    <property type="evidence" value="ECO:0007669"/>
    <property type="project" value="UniProtKB-KW"/>
</dbReference>
<keyword evidence="2" id="KW-0862">Zinc</keyword>
<dbReference type="Proteomes" id="UP001358417">
    <property type="component" value="Unassembled WGS sequence"/>
</dbReference>
<comment type="caution">
    <text evidence="7">The sequence shown here is derived from an EMBL/GenBank/DDBJ whole genome shotgun (WGS) entry which is preliminary data.</text>
</comment>
<dbReference type="PANTHER" id="PTHR36206:SF4">
    <property type="entry name" value="HYPOTHETICAL CONSERVED PROTEIN (EUROFUNG)-RELATED"/>
    <property type="match status" value="1"/>
</dbReference>
<name>A0AAV9N7N9_9EURO</name>
<dbReference type="GO" id="GO:0003677">
    <property type="term" value="F:DNA binding"/>
    <property type="evidence" value="ECO:0007669"/>
    <property type="project" value="UniProtKB-KW"/>
</dbReference>
<sequence>MPEKRALQFFYQRTSSQLSGFYSCEFWNTGVLQIASWDDGIRHGLVALASLHEEYEMEGAISLPSSANSFALVQYNLAIRQHLERVQDLDLSGNVEVFVAPCLIFICIEMMRGRFGSVLFLVKKVLDIFDEFLSGAPTSVTRSSQVLLEAFETQLRRLEAQAVGLVGPMAWGNRSRPQIKTSRSRIPESFPSVMEARDSLEFYRHTYTISQTSSNNNNNNHGAANRQIGGHDEVGLYLNVFDRWSTAFRSMNITLSESMTDQDKYASQVLEIHRLGLQSSLDLLSKRPEIDNQMLWDDYTDSFDNAVSIAESLLQKSSAQSVEPSTRKRPFFTLDIGVVGPLYEIAHRCRDPFVRRRAIHLLYTYPRQEGMWDSLLAARVAERVVAIEEGGLGPVRSCTDVPDWARTSDVLPIFDLEHRKAVLSYQRKESAYSHIRAPVQEVIQW</sequence>
<keyword evidence="8" id="KW-1185">Reference proteome</keyword>
<dbReference type="RefSeq" id="XP_064705503.1">
    <property type="nucleotide sequence ID" value="XM_064847150.1"/>
</dbReference>
<dbReference type="PANTHER" id="PTHR36206">
    <property type="entry name" value="ASPERCRYPTIN BIOSYNTHESIS CLUSTER-SPECIFIC TRANSCRIPTION REGULATOR ATNN-RELATED"/>
    <property type="match status" value="1"/>
</dbReference>
<dbReference type="PROSITE" id="PS51257">
    <property type="entry name" value="PROKAR_LIPOPROTEIN"/>
    <property type="match status" value="1"/>
</dbReference>
<accession>A0AAV9N7N9</accession>
<evidence type="ECO:0000313" key="7">
    <source>
        <dbReference type="EMBL" id="KAK5051003.1"/>
    </source>
</evidence>
<evidence type="ECO:0000256" key="2">
    <source>
        <dbReference type="ARBA" id="ARBA00022833"/>
    </source>
</evidence>